<keyword evidence="2" id="KW-0808">Transferase</keyword>
<organism evidence="2 3">
    <name type="scientific">Gordonia sesuvii</name>
    <dbReference type="NCBI Taxonomy" id="3116777"/>
    <lineage>
        <taxon>Bacteria</taxon>
        <taxon>Bacillati</taxon>
        <taxon>Actinomycetota</taxon>
        <taxon>Actinomycetes</taxon>
        <taxon>Mycobacteriales</taxon>
        <taxon>Gordoniaceae</taxon>
        <taxon>Gordonia</taxon>
    </lineage>
</organism>
<evidence type="ECO:0000313" key="2">
    <source>
        <dbReference type="EMBL" id="MEE3850057.1"/>
    </source>
</evidence>
<evidence type="ECO:0000259" key="1">
    <source>
        <dbReference type="Pfam" id="PF04230"/>
    </source>
</evidence>
<dbReference type="RefSeq" id="WP_330431744.1">
    <property type="nucleotide sequence ID" value="NZ_JAZDUF010000002.1"/>
</dbReference>
<dbReference type="InterPro" id="IPR007345">
    <property type="entry name" value="Polysacch_pyruvyl_Trfase"/>
</dbReference>
<dbReference type="Pfam" id="PF04230">
    <property type="entry name" value="PS_pyruv_trans"/>
    <property type="match status" value="1"/>
</dbReference>
<reference evidence="2 3" key="1">
    <citation type="submission" date="2024-01" db="EMBL/GenBank/DDBJ databases">
        <title>Draft genome sequence of Gordonia sp. LSe1-13.</title>
        <authorList>
            <person name="Suphannarot A."/>
            <person name="Mingma R."/>
        </authorList>
    </citation>
    <scope>NUCLEOTIDE SEQUENCE [LARGE SCALE GENOMIC DNA]</scope>
    <source>
        <strain evidence="2 3">LSe1-13</strain>
    </source>
</reference>
<dbReference type="EMBL" id="JAZDUF010000002">
    <property type="protein sequence ID" value="MEE3850057.1"/>
    <property type="molecule type" value="Genomic_DNA"/>
</dbReference>
<sequence length="420" mass="45256">MPVPGVPTALRDRFRNRRGDDEIIYLISPAGFPNYGDELIARAWLRELAVRRPRAMVVLDCHSPGQAGLLLRDLHPRAVFVDTLWQLTHYASDRERTDGPDPDTPWTWVADAATRFGPAPRLAEGVDVFRRATSVHILGGGYLNAVWPQHVSLVAAVAELTRATGVPAYATGQGLLPLVGEPAWSVLRKGIEDFAVFDCRDAASAAALAGAGSGRHTGDDAWLGLDDPEVVRRPELEQTPGRLSSGGTAAGVTLCVQGDLADEFSARGQTGLDALTEFIRATLDAWEVPGDAITVIEGIPGRDREVPLRLGERLKGARTIPFLGVWRNGLPVGFGDTWISTRFHPHLVAAAAGDSGVAVIPRPDYYATKHGSLTASGSRWTVVDDPEVIPERPRAGGFDGAARRRAVSTKRALADELYPR</sequence>
<keyword evidence="3" id="KW-1185">Reference proteome</keyword>
<dbReference type="GO" id="GO:0016740">
    <property type="term" value="F:transferase activity"/>
    <property type="evidence" value="ECO:0007669"/>
    <property type="project" value="UniProtKB-KW"/>
</dbReference>
<gene>
    <name evidence="2" type="ORF">VZC37_06915</name>
</gene>
<comment type="caution">
    <text evidence="2">The sequence shown here is derived from an EMBL/GenBank/DDBJ whole genome shotgun (WGS) entry which is preliminary data.</text>
</comment>
<dbReference type="Proteomes" id="UP001347146">
    <property type="component" value="Unassembled WGS sequence"/>
</dbReference>
<proteinExistence type="predicted"/>
<evidence type="ECO:0000313" key="3">
    <source>
        <dbReference type="Proteomes" id="UP001347146"/>
    </source>
</evidence>
<protein>
    <submittedName>
        <fullName evidence="2">Polysaccharide pyruvyl transferase family protein</fullName>
    </submittedName>
</protein>
<feature type="domain" description="Polysaccharide pyruvyl transferase" evidence="1">
    <location>
        <begin position="34"/>
        <end position="230"/>
    </location>
</feature>
<accession>A0ABU7MAN5</accession>
<name>A0ABU7MAN5_9ACTN</name>